<feature type="compositionally biased region" description="Basic residues" evidence="5">
    <location>
        <begin position="304"/>
        <end position="322"/>
    </location>
</feature>
<dbReference type="SUPFAM" id="SSF53850">
    <property type="entry name" value="Periplasmic binding protein-like II"/>
    <property type="match status" value="1"/>
</dbReference>
<keyword evidence="4" id="KW-0804">Transcription</keyword>
<protein>
    <submittedName>
        <fullName evidence="7">LysR family transcriptional regulator</fullName>
    </submittedName>
</protein>
<dbReference type="SUPFAM" id="SSF46785">
    <property type="entry name" value="Winged helix' DNA-binding domain"/>
    <property type="match status" value="1"/>
</dbReference>
<dbReference type="InterPro" id="IPR036388">
    <property type="entry name" value="WH-like_DNA-bd_sf"/>
</dbReference>
<dbReference type="PANTHER" id="PTHR30419:SF2">
    <property type="entry name" value="LYSR FAMILY TRANSCRIPTIONAL REGULATOR"/>
    <property type="match status" value="1"/>
</dbReference>
<evidence type="ECO:0000256" key="1">
    <source>
        <dbReference type="ARBA" id="ARBA00009437"/>
    </source>
</evidence>
<dbReference type="RefSeq" id="WP_378476821.1">
    <property type="nucleotide sequence ID" value="NZ_JBHUIW010000004.1"/>
</dbReference>
<dbReference type="CDD" id="cd08421">
    <property type="entry name" value="PBP2_LTTR_like_1"/>
    <property type="match status" value="1"/>
</dbReference>
<dbReference type="Gene3D" id="1.10.10.10">
    <property type="entry name" value="Winged helix-like DNA-binding domain superfamily/Winged helix DNA-binding domain"/>
    <property type="match status" value="1"/>
</dbReference>
<name>A0ABW5AG40_9BRAD</name>
<accession>A0ABW5AG40</accession>
<evidence type="ECO:0000256" key="2">
    <source>
        <dbReference type="ARBA" id="ARBA00023015"/>
    </source>
</evidence>
<dbReference type="InterPro" id="IPR036390">
    <property type="entry name" value="WH_DNA-bd_sf"/>
</dbReference>
<dbReference type="Gene3D" id="3.40.190.290">
    <property type="match status" value="1"/>
</dbReference>
<proteinExistence type="inferred from homology"/>
<keyword evidence="2" id="KW-0805">Transcription regulation</keyword>
<dbReference type="InterPro" id="IPR005119">
    <property type="entry name" value="LysR_subst-bd"/>
</dbReference>
<organism evidence="7 8">
    <name type="scientific">Rhodoplanes azumiensis</name>
    <dbReference type="NCBI Taxonomy" id="1897628"/>
    <lineage>
        <taxon>Bacteria</taxon>
        <taxon>Pseudomonadati</taxon>
        <taxon>Pseudomonadota</taxon>
        <taxon>Alphaproteobacteria</taxon>
        <taxon>Hyphomicrobiales</taxon>
        <taxon>Nitrobacteraceae</taxon>
        <taxon>Rhodoplanes</taxon>
    </lineage>
</organism>
<sequence length="322" mass="35467">MRALLSHDLQTLRIFLTACELRSMSKASERLNIALSAASRRVSLLEHEVGTQLILRRPHGIEPTAAGITMMNYARDVLRLGEKLQVNLEEHRLGVRGYVRMCASSSVLVHRLAHDLSRFVTANPEIKLDLEERPSESTIDAVLHKQCDLGVIVKSSDVDGLAVIPYEGDQLAVALRGDHPLADRKALAFADILDEDLVGLESGTAVHRLLSFRARELGRVMKTRVQVRSFEVMCLMISEGLGVGVLPEKAVQPLAAAMGLRLVRLAEPWAAREYAICVLAGEEPAPPARRLIDFLTDRPSAPPKRTRFSPRGTGRKGRTAGR</sequence>
<dbReference type="InterPro" id="IPR000847">
    <property type="entry name" value="LysR_HTH_N"/>
</dbReference>
<comment type="caution">
    <text evidence="7">The sequence shown here is derived from an EMBL/GenBank/DDBJ whole genome shotgun (WGS) entry which is preliminary data.</text>
</comment>
<keyword evidence="8" id="KW-1185">Reference proteome</keyword>
<dbReference type="Pfam" id="PF03466">
    <property type="entry name" value="LysR_substrate"/>
    <property type="match status" value="1"/>
</dbReference>
<dbReference type="Pfam" id="PF00126">
    <property type="entry name" value="HTH_1"/>
    <property type="match status" value="1"/>
</dbReference>
<dbReference type="EMBL" id="JBHUIW010000004">
    <property type="protein sequence ID" value="MFD2181636.1"/>
    <property type="molecule type" value="Genomic_DNA"/>
</dbReference>
<evidence type="ECO:0000256" key="5">
    <source>
        <dbReference type="SAM" id="MobiDB-lite"/>
    </source>
</evidence>
<evidence type="ECO:0000259" key="6">
    <source>
        <dbReference type="PROSITE" id="PS50931"/>
    </source>
</evidence>
<comment type="similarity">
    <text evidence="1">Belongs to the LysR transcriptional regulatory family.</text>
</comment>
<dbReference type="InterPro" id="IPR050950">
    <property type="entry name" value="HTH-type_LysR_regulators"/>
</dbReference>
<evidence type="ECO:0000256" key="3">
    <source>
        <dbReference type="ARBA" id="ARBA00023125"/>
    </source>
</evidence>
<reference evidence="8" key="1">
    <citation type="journal article" date="2019" name="Int. J. Syst. Evol. Microbiol.">
        <title>The Global Catalogue of Microorganisms (GCM) 10K type strain sequencing project: providing services to taxonomists for standard genome sequencing and annotation.</title>
        <authorList>
            <consortium name="The Broad Institute Genomics Platform"/>
            <consortium name="The Broad Institute Genome Sequencing Center for Infectious Disease"/>
            <person name="Wu L."/>
            <person name="Ma J."/>
        </authorList>
    </citation>
    <scope>NUCLEOTIDE SEQUENCE [LARGE SCALE GENOMIC DNA]</scope>
    <source>
        <strain evidence="8">CGMCC 1.6774</strain>
    </source>
</reference>
<gene>
    <name evidence="7" type="ORF">ACFSOX_05680</name>
</gene>
<keyword evidence="3" id="KW-0238">DNA-binding</keyword>
<evidence type="ECO:0000256" key="4">
    <source>
        <dbReference type="ARBA" id="ARBA00023163"/>
    </source>
</evidence>
<dbReference type="PROSITE" id="PS50931">
    <property type="entry name" value="HTH_LYSR"/>
    <property type="match status" value="1"/>
</dbReference>
<feature type="region of interest" description="Disordered" evidence="5">
    <location>
        <begin position="295"/>
        <end position="322"/>
    </location>
</feature>
<dbReference type="Proteomes" id="UP001597314">
    <property type="component" value="Unassembled WGS sequence"/>
</dbReference>
<feature type="domain" description="HTH lysR-type" evidence="6">
    <location>
        <begin position="7"/>
        <end position="64"/>
    </location>
</feature>
<evidence type="ECO:0000313" key="7">
    <source>
        <dbReference type="EMBL" id="MFD2181636.1"/>
    </source>
</evidence>
<evidence type="ECO:0000313" key="8">
    <source>
        <dbReference type="Proteomes" id="UP001597314"/>
    </source>
</evidence>
<dbReference type="PANTHER" id="PTHR30419">
    <property type="entry name" value="HTH-TYPE TRANSCRIPTIONAL REGULATOR YBHD"/>
    <property type="match status" value="1"/>
</dbReference>